<proteinExistence type="predicted"/>
<protein>
    <submittedName>
        <fullName evidence="1">Uncharacterized protein</fullName>
    </submittedName>
</protein>
<organism evidence="1 2">
    <name type="scientific">Phocaeicola vulgatus</name>
    <name type="common">Bacteroides vulgatus</name>
    <dbReference type="NCBI Taxonomy" id="821"/>
    <lineage>
        <taxon>Bacteria</taxon>
        <taxon>Pseudomonadati</taxon>
        <taxon>Bacteroidota</taxon>
        <taxon>Bacteroidia</taxon>
        <taxon>Bacteroidales</taxon>
        <taxon>Bacteroidaceae</taxon>
        <taxon>Phocaeicola</taxon>
    </lineage>
</organism>
<evidence type="ECO:0000313" key="2">
    <source>
        <dbReference type="Proteomes" id="UP000462015"/>
    </source>
</evidence>
<gene>
    <name evidence="1" type="ORF">GAY12_18135</name>
</gene>
<reference evidence="1 2" key="1">
    <citation type="journal article" date="2019" name="Nat. Med.">
        <title>A library of human gut bacterial isolates paired with longitudinal multiomics data enables mechanistic microbiome research.</title>
        <authorList>
            <person name="Poyet M."/>
            <person name="Groussin M."/>
            <person name="Gibbons S.M."/>
            <person name="Avila-Pacheco J."/>
            <person name="Jiang X."/>
            <person name="Kearney S.M."/>
            <person name="Perrotta A.R."/>
            <person name="Berdy B."/>
            <person name="Zhao S."/>
            <person name="Lieberman T.D."/>
            <person name="Swanson P.K."/>
            <person name="Smith M."/>
            <person name="Roesemann S."/>
            <person name="Alexander J.E."/>
            <person name="Rich S.A."/>
            <person name="Livny J."/>
            <person name="Vlamakis H."/>
            <person name="Clish C."/>
            <person name="Bullock K."/>
            <person name="Deik A."/>
            <person name="Scott J."/>
            <person name="Pierce K.A."/>
            <person name="Xavier R.J."/>
            <person name="Alm E.J."/>
        </authorList>
    </citation>
    <scope>NUCLEOTIDE SEQUENCE [LARGE SCALE GENOMIC DNA]</scope>
    <source>
        <strain evidence="1 2">BIOML-A98</strain>
    </source>
</reference>
<dbReference type="EMBL" id="WDAL01000042">
    <property type="protein sequence ID" value="KAB6631858.1"/>
    <property type="molecule type" value="Genomic_DNA"/>
</dbReference>
<accession>A0A6I1AUJ8</accession>
<name>A0A6I1AUJ8_PHOVU</name>
<sequence length="150" mass="17478">MNMLRHFFDDFMTFVPLQLPQLLDVTIMEEPQFYGDYALLTFPLRDSYDLEEVMDMFEDDMELITLYHHIPSHTVKFGHSTCAYSNPAFGQMFKMNCQTGADGKVDTILVTIYDSLEQMYGELCLDLDLHSKGGVFKYKKDKEDVLLNFL</sequence>
<evidence type="ECO:0000313" key="1">
    <source>
        <dbReference type="EMBL" id="KAB6631858.1"/>
    </source>
</evidence>
<dbReference type="Proteomes" id="UP000462015">
    <property type="component" value="Unassembled WGS sequence"/>
</dbReference>
<comment type="caution">
    <text evidence="1">The sequence shown here is derived from an EMBL/GenBank/DDBJ whole genome shotgun (WGS) entry which is preliminary data.</text>
</comment>
<dbReference type="AlphaFoldDB" id="A0A6I1AUJ8"/>